<comment type="caution">
    <text evidence="2">The sequence shown here is derived from an EMBL/GenBank/DDBJ whole genome shotgun (WGS) entry which is preliminary data.</text>
</comment>
<feature type="domain" description="HNH nuclease" evidence="1">
    <location>
        <begin position="43"/>
        <end position="86"/>
    </location>
</feature>
<evidence type="ECO:0000259" key="1">
    <source>
        <dbReference type="Pfam" id="PF13392"/>
    </source>
</evidence>
<organism evidence="2">
    <name type="scientific">marine sediment metagenome</name>
    <dbReference type="NCBI Taxonomy" id="412755"/>
    <lineage>
        <taxon>unclassified sequences</taxon>
        <taxon>metagenomes</taxon>
        <taxon>ecological metagenomes</taxon>
    </lineage>
</organism>
<dbReference type="SUPFAM" id="SSF54060">
    <property type="entry name" value="His-Me finger endonucleases"/>
    <property type="match status" value="1"/>
</dbReference>
<dbReference type="InterPro" id="IPR003615">
    <property type="entry name" value="HNH_nuc"/>
</dbReference>
<reference evidence="2" key="1">
    <citation type="journal article" date="2015" name="Nature">
        <title>Complex archaea that bridge the gap between prokaryotes and eukaryotes.</title>
        <authorList>
            <person name="Spang A."/>
            <person name="Saw J.H."/>
            <person name="Jorgensen S.L."/>
            <person name="Zaremba-Niedzwiedzka K."/>
            <person name="Martijn J."/>
            <person name="Lind A.E."/>
            <person name="van Eijk R."/>
            <person name="Schleper C."/>
            <person name="Guy L."/>
            <person name="Ettema T.J."/>
        </authorList>
    </citation>
    <scope>NUCLEOTIDE SEQUENCE</scope>
</reference>
<dbReference type="EMBL" id="LAZR01003581">
    <property type="protein sequence ID" value="KKN16791.1"/>
    <property type="molecule type" value="Genomic_DNA"/>
</dbReference>
<dbReference type="InterPro" id="IPR044925">
    <property type="entry name" value="His-Me_finger_sf"/>
</dbReference>
<accession>A0A0F9QUH8</accession>
<dbReference type="Pfam" id="PF13392">
    <property type="entry name" value="HNH_3"/>
    <property type="match status" value="1"/>
</dbReference>
<evidence type="ECO:0000313" key="2">
    <source>
        <dbReference type="EMBL" id="KKN16791.1"/>
    </source>
</evidence>
<feature type="non-terminal residue" evidence="2">
    <location>
        <position position="97"/>
    </location>
</feature>
<gene>
    <name evidence="2" type="ORF">LCGC14_0972530</name>
</gene>
<dbReference type="Gene3D" id="3.90.75.20">
    <property type="match status" value="1"/>
</dbReference>
<dbReference type="AlphaFoldDB" id="A0A0F9QUH8"/>
<proteinExistence type="predicted"/>
<protein>
    <recommendedName>
        <fullName evidence="1">HNH nuclease domain-containing protein</fullName>
    </recommendedName>
</protein>
<name>A0A0F9QUH8_9ZZZZ</name>
<sequence length="97" mass="11237">MELTEKQKIRFWGKVKKTNSCWMWVATLHAGYGYVGLNGKDYSAHRISWEIHFGKIPEGMLVLHKCDNPPCVNPKHLWIGTRKQNTQDMIKKGRATP</sequence>